<evidence type="ECO:0000313" key="10">
    <source>
        <dbReference type="EMBL" id="RAV15592.1"/>
    </source>
</evidence>
<accession>A0A329M7G1</accession>
<evidence type="ECO:0000313" key="11">
    <source>
        <dbReference type="Proteomes" id="UP000250369"/>
    </source>
</evidence>
<dbReference type="PROSITE" id="PS51689">
    <property type="entry name" value="SAM_RNA_A_N6_MT"/>
    <property type="match status" value="1"/>
</dbReference>
<dbReference type="Pfam" id="PF00398">
    <property type="entry name" value="RrnaAD"/>
    <property type="match status" value="1"/>
</dbReference>
<keyword evidence="4 8" id="KW-0949">S-adenosyl-L-methionine</keyword>
<evidence type="ECO:0000256" key="5">
    <source>
        <dbReference type="ARBA" id="ARBA00022884"/>
    </source>
</evidence>
<keyword evidence="11" id="KW-1185">Reference proteome</keyword>
<protein>
    <recommendedName>
        <fullName evidence="1">rRNA adenine N-6-methyltransferase</fullName>
    </recommendedName>
    <alternativeName>
        <fullName evidence="7">Erythromycin resistance protein</fullName>
    </alternativeName>
    <alternativeName>
        <fullName evidence="6">Macrolide-lincosamide-streptogramin B resistance protein</fullName>
    </alternativeName>
</protein>
<evidence type="ECO:0000259" key="9">
    <source>
        <dbReference type="SMART" id="SM00650"/>
    </source>
</evidence>
<feature type="binding site" evidence="8">
    <location>
        <position position="51"/>
    </location>
    <ligand>
        <name>S-adenosyl-L-methionine</name>
        <dbReference type="ChEBI" id="CHEBI:59789"/>
    </ligand>
</feature>
<organism evidence="10 11">
    <name type="scientific">Paenibacillus contaminans</name>
    <dbReference type="NCBI Taxonomy" id="450362"/>
    <lineage>
        <taxon>Bacteria</taxon>
        <taxon>Bacillati</taxon>
        <taxon>Bacillota</taxon>
        <taxon>Bacilli</taxon>
        <taxon>Bacillales</taxon>
        <taxon>Paenibacillaceae</taxon>
        <taxon>Paenibacillus</taxon>
    </lineage>
</organism>
<keyword evidence="2 8" id="KW-0489">Methyltransferase</keyword>
<dbReference type="PANTHER" id="PTHR11727">
    <property type="entry name" value="DIMETHYLADENOSINE TRANSFERASE"/>
    <property type="match status" value="1"/>
</dbReference>
<dbReference type="AlphaFoldDB" id="A0A329M7G1"/>
<dbReference type="EMBL" id="QMFB01000023">
    <property type="protein sequence ID" value="RAV15592.1"/>
    <property type="molecule type" value="Genomic_DNA"/>
</dbReference>
<sequence>MRRQNKKHRTIRKCKSGPNFTGQHLLHNPKTIKQLIETVRLQPTDTVLEIGAGKGVITFPVAEKAGKVIAVEIDADYADLLREKAKCSPHITIIQTDIREMRLPARPFCVVANIPFSITTAILEKLLGSEGKAFQRGALILEKGAARRFTEHATSDPRLLMWRMHFLFAMITVVPRTHFAPPPRVDAAIIRITRRDRPLVPAKDNTRFLAFAAYVVRQSRLSAAEALKGIFTPAQLKKVLMSANADREQPVASLSPEQWASLFHAMLQHVAPYRWPRL</sequence>
<dbReference type="OrthoDB" id="9786598at2"/>
<dbReference type="InterPro" id="IPR029063">
    <property type="entry name" value="SAM-dependent_MTases_sf"/>
</dbReference>
<dbReference type="GO" id="GO:0003723">
    <property type="term" value="F:RNA binding"/>
    <property type="evidence" value="ECO:0007669"/>
    <property type="project" value="UniProtKB-UniRule"/>
</dbReference>
<dbReference type="InterPro" id="IPR001737">
    <property type="entry name" value="KsgA/Erm"/>
</dbReference>
<evidence type="ECO:0000256" key="2">
    <source>
        <dbReference type="ARBA" id="ARBA00022603"/>
    </source>
</evidence>
<feature type="binding site" evidence="8">
    <location>
        <position position="24"/>
    </location>
    <ligand>
        <name>S-adenosyl-L-methionine</name>
        <dbReference type="ChEBI" id="CHEBI:59789"/>
    </ligand>
</feature>
<evidence type="ECO:0000256" key="7">
    <source>
        <dbReference type="ARBA" id="ARBA00030809"/>
    </source>
</evidence>
<name>A0A329M7G1_9BACL</name>
<dbReference type="GO" id="GO:0000179">
    <property type="term" value="F:rRNA (adenine-N6,N6-)-dimethyltransferase activity"/>
    <property type="evidence" value="ECO:0007669"/>
    <property type="project" value="UniProtKB-UniRule"/>
</dbReference>
<evidence type="ECO:0000256" key="1">
    <source>
        <dbReference type="ARBA" id="ARBA00016505"/>
    </source>
</evidence>
<evidence type="ECO:0000256" key="4">
    <source>
        <dbReference type="ARBA" id="ARBA00022691"/>
    </source>
</evidence>
<keyword evidence="5 8" id="KW-0694">RNA-binding</keyword>
<dbReference type="PROSITE" id="PS01131">
    <property type="entry name" value="RRNA_A_DIMETH"/>
    <property type="match status" value="1"/>
</dbReference>
<dbReference type="InterPro" id="IPR020596">
    <property type="entry name" value="rRNA_Ade_Mease_Trfase_CS"/>
</dbReference>
<evidence type="ECO:0000256" key="8">
    <source>
        <dbReference type="PROSITE-ProRule" id="PRU01026"/>
    </source>
</evidence>
<reference evidence="10 11" key="1">
    <citation type="journal article" date="2009" name="Int. J. Syst. Evol. Microbiol.">
        <title>Paenibacillus contaminans sp. nov., isolated from a contaminated laboratory plate.</title>
        <authorList>
            <person name="Chou J.H."/>
            <person name="Lee J.H."/>
            <person name="Lin M.C."/>
            <person name="Chang P.S."/>
            <person name="Arun A.B."/>
            <person name="Young C.C."/>
            <person name="Chen W.M."/>
        </authorList>
    </citation>
    <scope>NUCLEOTIDE SEQUENCE [LARGE SCALE GENOMIC DNA]</scope>
    <source>
        <strain evidence="10 11">CKOBP-6</strain>
    </source>
</reference>
<dbReference type="InterPro" id="IPR023165">
    <property type="entry name" value="rRNA_Ade_diMease-like_C"/>
</dbReference>
<evidence type="ECO:0000256" key="6">
    <source>
        <dbReference type="ARBA" id="ARBA00029941"/>
    </source>
</evidence>
<dbReference type="NCBIfam" id="NF000499">
    <property type="entry name" value="Erm23S_rRNA_broad"/>
    <property type="match status" value="1"/>
</dbReference>
<feature type="binding site" evidence="8">
    <location>
        <position position="113"/>
    </location>
    <ligand>
        <name>S-adenosyl-L-methionine</name>
        <dbReference type="ChEBI" id="CHEBI:59789"/>
    </ligand>
</feature>
<dbReference type="SMART" id="SM00650">
    <property type="entry name" value="rADc"/>
    <property type="match status" value="1"/>
</dbReference>
<dbReference type="CDD" id="cd02440">
    <property type="entry name" value="AdoMet_MTases"/>
    <property type="match status" value="1"/>
</dbReference>
<comment type="similarity">
    <text evidence="8">Belongs to the class I-like SAM-binding methyltransferase superfamily. rRNA adenine N(6)-methyltransferase family.</text>
</comment>
<dbReference type="Proteomes" id="UP000250369">
    <property type="component" value="Unassembled WGS sequence"/>
</dbReference>
<dbReference type="Gene3D" id="1.10.8.100">
    <property type="entry name" value="Ribosomal RNA adenine dimethylase-like, domain 2"/>
    <property type="match status" value="1"/>
</dbReference>
<dbReference type="SUPFAM" id="SSF53335">
    <property type="entry name" value="S-adenosyl-L-methionine-dependent methyltransferases"/>
    <property type="match status" value="1"/>
</dbReference>
<feature type="binding site" evidence="8">
    <location>
        <position position="97"/>
    </location>
    <ligand>
        <name>S-adenosyl-L-methionine</name>
        <dbReference type="ChEBI" id="CHEBI:59789"/>
    </ligand>
</feature>
<comment type="caution">
    <text evidence="10">The sequence shown here is derived from an EMBL/GenBank/DDBJ whole genome shotgun (WGS) entry which is preliminary data.</text>
</comment>
<evidence type="ECO:0000256" key="3">
    <source>
        <dbReference type="ARBA" id="ARBA00022679"/>
    </source>
</evidence>
<feature type="binding site" evidence="8">
    <location>
        <position position="72"/>
    </location>
    <ligand>
        <name>S-adenosyl-L-methionine</name>
        <dbReference type="ChEBI" id="CHEBI:59789"/>
    </ligand>
</feature>
<gene>
    <name evidence="10" type="primary">erm</name>
    <name evidence="10" type="ORF">DQG23_29900</name>
</gene>
<dbReference type="PANTHER" id="PTHR11727:SF7">
    <property type="entry name" value="DIMETHYLADENOSINE TRANSFERASE-RELATED"/>
    <property type="match status" value="1"/>
</dbReference>
<proteinExistence type="inferred from homology"/>
<feature type="domain" description="Ribosomal RNA adenine methylase transferase N-terminal" evidence="9">
    <location>
        <begin position="31"/>
        <end position="196"/>
    </location>
</feature>
<feature type="binding site" evidence="8">
    <location>
        <position position="26"/>
    </location>
    <ligand>
        <name>S-adenosyl-L-methionine</name>
        <dbReference type="ChEBI" id="CHEBI:59789"/>
    </ligand>
</feature>
<dbReference type="RefSeq" id="WP_113034710.1">
    <property type="nucleotide sequence ID" value="NZ_QMFB01000023.1"/>
</dbReference>
<dbReference type="InterPro" id="IPR020598">
    <property type="entry name" value="rRNA_Ade_methylase_Trfase_N"/>
</dbReference>
<keyword evidence="3 8" id="KW-0808">Transferase</keyword>
<dbReference type="Gene3D" id="3.40.50.150">
    <property type="entry name" value="Vaccinia Virus protein VP39"/>
    <property type="match status" value="1"/>
</dbReference>